<gene>
    <name evidence="1" type="ORF">WA026_020427</name>
</gene>
<organism evidence="1 2">
    <name type="scientific">Henosepilachna vigintioctopunctata</name>
    <dbReference type="NCBI Taxonomy" id="420089"/>
    <lineage>
        <taxon>Eukaryota</taxon>
        <taxon>Metazoa</taxon>
        <taxon>Ecdysozoa</taxon>
        <taxon>Arthropoda</taxon>
        <taxon>Hexapoda</taxon>
        <taxon>Insecta</taxon>
        <taxon>Pterygota</taxon>
        <taxon>Neoptera</taxon>
        <taxon>Endopterygota</taxon>
        <taxon>Coleoptera</taxon>
        <taxon>Polyphaga</taxon>
        <taxon>Cucujiformia</taxon>
        <taxon>Coccinelloidea</taxon>
        <taxon>Coccinellidae</taxon>
        <taxon>Epilachninae</taxon>
        <taxon>Epilachnini</taxon>
        <taxon>Henosepilachna</taxon>
    </lineage>
</organism>
<comment type="caution">
    <text evidence="1">The sequence shown here is derived from an EMBL/GenBank/DDBJ whole genome shotgun (WGS) entry which is preliminary data.</text>
</comment>
<dbReference type="AlphaFoldDB" id="A0AAW1UIG1"/>
<reference evidence="1 2" key="1">
    <citation type="submission" date="2023-03" db="EMBL/GenBank/DDBJ databases">
        <title>Genome insight into feeding habits of ladybird beetles.</title>
        <authorList>
            <person name="Li H.-S."/>
            <person name="Huang Y.-H."/>
            <person name="Pang H."/>
        </authorList>
    </citation>
    <scope>NUCLEOTIDE SEQUENCE [LARGE SCALE GENOMIC DNA]</scope>
    <source>
        <strain evidence="1">SYSU_2023b</strain>
        <tissue evidence="1">Whole body</tissue>
    </source>
</reference>
<sequence>MLPHASSFTLDKQLAFVVIVPDKHCVPLNKLRRELISLYHIGTIKPIWDEKGSYMLKILANSRVNIRLRMGYTKLMKLNVRNSPRDIRELPQHLVQCLSPLAECKKCRRRASREYKSDINDGVVMKRKRLQDEEKWPLVNWLIL</sequence>
<dbReference type="Proteomes" id="UP001431783">
    <property type="component" value="Unassembled WGS sequence"/>
</dbReference>
<proteinExistence type="predicted"/>
<evidence type="ECO:0000313" key="1">
    <source>
        <dbReference type="EMBL" id="KAK9882310.1"/>
    </source>
</evidence>
<evidence type="ECO:0000313" key="2">
    <source>
        <dbReference type="Proteomes" id="UP001431783"/>
    </source>
</evidence>
<name>A0AAW1UIG1_9CUCU</name>
<dbReference type="EMBL" id="JARQZJ010000074">
    <property type="protein sequence ID" value="KAK9882310.1"/>
    <property type="molecule type" value="Genomic_DNA"/>
</dbReference>
<protein>
    <submittedName>
        <fullName evidence="1">Uncharacterized protein</fullName>
    </submittedName>
</protein>
<keyword evidence="2" id="KW-1185">Reference proteome</keyword>
<accession>A0AAW1UIG1</accession>